<keyword evidence="2" id="KW-1185">Reference proteome</keyword>
<dbReference type="AlphaFoldDB" id="A0A7J6XE67"/>
<protein>
    <submittedName>
        <fullName evidence="1">Uncharacterized protein</fullName>
    </submittedName>
</protein>
<organism evidence="1 2">
    <name type="scientific">Thalictrum thalictroides</name>
    <name type="common">Rue-anemone</name>
    <name type="synonym">Anemone thalictroides</name>
    <dbReference type="NCBI Taxonomy" id="46969"/>
    <lineage>
        <taxon>Eukaryota</taxon>
        <taxon>Viridiplantae</taxon>
        <taxon>Streptophyta</taxon>
        <taxon>Embryophyta</taxon>
        <taxon>Tracheophyta</taxon>
        <taxon>Spermatophyta</taxon>
        <taxon>Magnoliopsida</taxon>
        <taxon>Ranunculales</taxon>
        <taxon>Ranunculaceae</taxon>
        <taxon>Thalictroideae</taxon>
        <taxon>Thalictrum</taxon>
    </lineage>
</organism>
<accession>A0A7J6XE67</accession>
<sequence length="72" mass="7290">FRVGKFPKEIAAELLAFRGENGKLNGEGMSCNIGELGVGITGKAGAGKIGQLGEAEIAQRFATGQGSHGLAC</sequence>
<feature type="non-terminal residue" evidence="1">
    <location>
        <position position="1"/>
    </location>
</feature>
<comment type="caution">
    <text evidence="1">The sequence shown here is derived from an EMBL/GenBank/DDBJ whole genome shotgun (WGS) entry which is preliminary data.</text>
</comment>
<gene>
    <name evidence="1" type="ORF">FRX31_002312</name>
</gene>
<dbReference type="EMBL" id="JABWDY010000450">
    <property type="protein sequence ID" value="KAF5208101.1"/>
    <property type="molecule type" value="Genomic_DNA"/>
</dbReference>
<dbReference type="Proteomes" id="UP000554482">
    <property type="component" value="Unassembled WGS sequence"/>
</dbReference>
<proteinExistence type="predicted"/>
<name>A0A7J6XE67_THATH</name>
<evidence type="ECO:0000313" key="1">
    <source>
        <dbReference type="EMBL" id="KAF5208101.1"/>
    </source>
</evidence>
<evidence type="ECO:0000313" key="2">
    <source>
        <dbReference type="Proteomes" id="UP000554482"/>
    </source>
</evidence>
<reference evidence="1 2" key="1">
    <citation type="submission" date="2020-06" db="EMBL/GenBank/DDBJ databases">
        <title>Transcriptomic and genomic resources for Thalictrum thalictroides and T. hernandezii: Facilitating candidate gene discovery in an emerging model plant lineage.</title>
        <authorList>
            <person name="Arias T."/>
            <person name="Riano-Pachon D.M."/>
            <person name="Di Stilio V.S."/>
        </authorList>
    </citation>
    <scope>NUCLEOTIDE SEQUENCE [LARGE SCALE GENOMIC DNA]</scope>
    <source>
        <strain evidence="2">cv. WT478/WT964</strain>
        <tissue evidence="1">Leaves</tissue>
    </source>
</reference>